<dbReference type="Proteomes" id="UP000031668">
    <property type="component" value="Unassembled WGS sequence"/>
</dbReference>
<dbReference type="AlphaFoldDB" id="A0A0C2M7G7"/>
<dbReference type="EMBL" id="JWZT01005706">
    <property type="protein sequence ID" value="KII60309.1"/>
    <property type="molecule type" value="Genomic_DNA"/>
</dbReference>
<reference evidence="1 2" key="1">
    <citation type="journal article" date="2014" name="Genome Biol. Evol.">
        <title>The genome of the myxosporean Thelohanellus kitauei shows adaptations to nutrient acquisition within its fish host.</title>
        <authorList>
            <person name="Yang Y."/>
            <person name="Xiong J."/>
            <person name="Zhou Z."/>
            <person name="Huo F."/>
            <person name="Miao W."/>
            <person name="Ran C."/>
            <person name="Liu Y."/>
            <person name="Zhang J."/>
            <person name="Feng J."/>
            <person name="Wang M."/>
            <person name="Wang M."/>
            <person name="Wang L."/>
            <person name="Yao B."/>
        </authorList>
    </citation>
    <scope>NUCLEOTIDE SEQUENCE [LARGE SCALE GENOMIC DNA]</scope>
    <source>
        <strain evidence="1">Wuqing</strain>
    </source>
</reference>
<evidence type="ECO:0000313" key="2">
    <source>
        <dbReference type="Proteomes" id="UP000031668"/>
    </source>
</evidence>
<keyword evidence="2" id="KW-1185">Reference proteome</keyword>
<gene>
    <name evidence="1" type="ORF">RF11_15341</name>
</gene>
<comment type="caution">
    <text evidence="1">The sequence shown here is derived from an EMBL/GenBank/DDBJ whole genome shotgun (WGS) entry which is preliminary data.</text>
</comment>
<protein>
    <submittedName>
        <fullName evidence="1">Uncharacterized protein</fullName>
    </submittedName>
</protein>
<proteinExistence type="predicted"/>
<organism evidence="1 2">
    <name type="scientific">Thelohanellus kitauei</name>
    <name type="common">Myxosporean</name>
    <dbReference type="NCBI Taxonomy" id="669202"/>
    <lineage>
        <taxon>Eukaryota</taxon>
        <taxon>Metazoa</taxon>
        <taxon>Cnidaria</taxon>
        <taxon>Myxozoa</taxon>
        <taxon>Myxosporea</taxon>
        <taxon>Bivalvulida</taxon>
        <taxon>Platysporina</taxon>
        <taxon>Myxobolidae</taxon>
        <taxon>Thelohanellus</taxon>
    </lineage>
</organism>
<accession>A0A0C2M7G7</accession>
<evidence type="ECO:0000313" key="1">
    <source>
        <dbReference type="EMBL" id="KII60309.1"/>
    </source>
</evidence>
<name>A0A0C2M7G7_THEKT</name>
<sequence length="168" mass="19932">MDMRNVFVSENAVRMTIVTDAYEEMTSESLRITSASGTNDSKFWQRLKVSGRQDHLIHVFGYWWEGHREKDVIVGFVKLSYNDCPLETEPKIEVTIQRQKHIECLRQLPIYIAILCGKSFEDQSVDHHSSFKKYEVMNKAVNNKRKSVTLHKMMRDILDEWSRFVMRW</sequence>